<dbReference type="Proteomes" id="UP000319976">
    <property type="component" value="Chromosome"/>
</dbReference>
<dbReference type="PIRSF" id="PIRSF000883">
    <property type="entry name" value="Pesterase_MJ0912"/>
    <property type="match status" value="1"/>
</dbReference>
<dbReference type="InterPro" id="IPR050126">
    <property type="entry name" value="Ap4A_hydrolase"/>
</dbReference>
<dbReference type="Gene3D" id="3.60.21.10">
    <property type="match status" value="1"/>
</dbReference>
<dbReference type="KEGG" id="chya:V22_28220"/>
<dbReference type="GO" id="GO:0016791">
    <property type="term" value="F:phosphatase activity"/>
    <property type="evidence" value="ECO:0007669"/>
    <property type="project" value="TreeGrafter"/>
</dbReference>
<evidence type="ECO:0000256" key="1">
    <source>
        <dbReference type="ARBA" id="ARBA00008950"/>
    </source>
</evidence>
<dbReference type="Pfam" id="PF12850">
    <property type="entry name" value="Metallophos_2"/>
    <property type="match status" value="1"/>
</dbReference>
<dbReference type="GO" id="GO:0005737">
    <property type="term" value="C:cytoplasm"/>
    <property type="evidence" value="ECO:0007669"/>
    <property type="project" value="TreeGrafter"/>
</dbReference>
<dbReference type="OrthoDB" id="9800565at2"/>
<feature type="domain" description="Calcineurin-like phosphoesterase" evidence="3">
    <location>
        <begin position="1"/>
        <end position="187"/>
    </location>
</feature>
<keyword evidence="2" id="KW-0479">Metal-binding</keyword>
<comment type="cofactor">
    <cofactor evidence="2">
        <name>a divalent metal cation</name>
        <dbReference type="ChEBI" id="CHEBI:60240"/>
    </cofactor>
</comment>
<proteinExistence type="inferred from homology"/>
<dbReference type="InterPro" id="IPR011152">
    <property type="entry name" value="Pesterase_MJ0912"/>
</dbReference>
<dbReference type="AlphaFoldDB" id="A0A517TB21"/>
<protein>
    <recommendedName>
        <fullName evidence="2">Phosphoesterase</fullName>
        <ecNumber evidence="2">3.1.4.-</ecNumber>
    </recommendedName>
</protein>
<keyword evidence="5" id="KW-1185">Reference proteome</keyword>
<evidence type="ECO:0000313" key="4">
    <source>
        <dbReference type="EMBL" id="QDT65567.1"/>
    </source>
</evidence>
<dbReference type="RefSeq" id="WP_145263702.1">
    <property type="nucleotide sequence ID" value="NZ_CP036316.1"/>
</dbReference>
<sequence>MKILLLADIHSNWPALAAIQESFDACLFAGDLVDYGPHPTECINWAMKHVTAGIRGNHDHAVAQRIAGKGKGTYRAWSSEIRPLQWKSLNGRQMKYLARLPLTKHLHLGDQSFYLVHGTPRDPLDEYLGAQPEVWENRLEGIDADFVVVGHTHIPFAIEVGKTTVINPGSVGQPRDGNPHAAYAIIENGRVEFRRVEYDVNQTIQAIEQLSLSTDVLELARGVLTTGGRADFLE</sequence>
<dbReference type="GO" id="GO:0046872">
    <property type="term" value="F:metal ion binding"/>
    <property type="evidence" value="ECO:0007669"/>
    <property type="project" value="UniProtKB-KW"/>
</dbReference>
<organism evidence="4 5">
    <name type="scientific">Calycomorphotria hydatis</name>
    <dbReference type="NCBI Taxonomy" id="2528027"/>
    <lineage>
        <taxon>Bacteria</taxon>
        <taxon>Pseudomonadati</taxon>
        <taxon>Planctomycetota</taxon>
        <taxon>Planctomycetia</taxon>
        <taxon>Planctomycetales</taxon>
        <taxon>Planctomycetaceae</taxon>
        <taxon>Calycomorphotria</taxon>
    </lineage>
</organism>
<evidence type="ECO:0000256" key="2">
    <source>
        <dbReference type="RuleBase" id="RU362039"/>
    </source>
</evidence>
<dbReference type="PANTHER" id="PTHR42850:SF2">
    <property type="entry name" value="BLL5683 PROTEIN"/>
    <property type="match status" value="1"/>
</dbReference>
<dbReference type="InterPro" id="IPR000979">
    <property type="entry name" value="Phosphodiesterase_MJ0936/Vps29"/>
</dbReference>
<dbReference type="PANTHER" id="PTHR42850">
    <property type="entry name" value="METALLOPHOSPHOESTERASE"/>
    <property type="match status" value="1"/>
</dbReference>
<accession>A0A517TB21</accession>
<gene>
    <name evidence="4" type="ORF">V22_28220</name>
</gene>
<evidence type="ECO:0000259" key="3">
    <source>
        <dbReference type="Pfam" id="PF12850"/>
    </source>
</evidence>
<dbReference type="NCBIfam" id="TIGR00040">
    <property type="entry name" value="yfcE"/>
    <property type="match status" value="1"/>
</dbReference>
<comment type="similarity">
    <text evidence="1 2">Belongs to the metallophosphoesterase superfamily. YfcE family.</text>
</comment>
<evidence type="ECO:0000313" key="5">
    <source>
        <dbReference type="Proteomes" id="UP000319976"/>
    </source>
</evidence>
<dbReference type="EMBL" id="CP036316">
    <property type="protein sequence ID" value="QDT65567.1"/>
    <property type="molecule type" value="Genomic_DNA"/>
</dbReference>
<name>A0A517TB21_9PLAN</name>
<reference evidence="4 5" key="1">
    <citation type="submission" date="2019-02" db="EMBL/GenBank/DDBJ databases">
        <title>Deep-cultivation of Planctomycetes and their phenomic and genomic characterization uncovers novel biology.</title>
        <authorList>
            <person name="Wiegand S."/>
            <person name="Jogler M."/>
            <person name="Boedeker C."/>
            <person name="Pinto D."/>
            <person name="Vollmers J."/>
            <person name="Rivas-Marin E."/>
            <person name="Kohn T."/>
            <person name="Peeters S.H."/>
            <person name="Heuer A."/>
            <person name="Rast P."/>
            <person name="Oberbeckmann S."/>
            <person name="Bunk B."/>
            <person name="Jeske O."/>
            <person name="Meyerdierks A."/>
            <person name="Storesund J.E."/>
            <person name="Kallscheuer N."/>
            <person name="Luecker S."/>
            <person name="Lage O.M."/>
            <person name="Pohl T."/>
            <person name="Merkel B.J."/>
            <person name="Hornburger P."/>
            <person name="Mueller R.-W."/>
            <person name="Bruemmer F."/>
            <person name="Labrenz M."/>
            <person name="Spormann A.M."/>
            <person name="Op den Camp H."/>
            <person name="Overmann J."/>
            <person name="Amann R."/>
            <person name="Jetten M.S.M."/>
            <person name="Mascher T."/>
            <person name="Medema M.H."/>
            <person name="Devos D.P."/>
            <person name="Kaster A.-K."/>
            <person name="Ovreas L."/>
            <person name="Rohde M."/>
            <person name="Galperin M.Y."/>
            <person name="Jogler C."/>
        </authorList>
    </citation>
    <scope>NUCLEOTIDE SEQUENCE [LARGE SCALE GENOMIC DNA]</scope>
    <source>
        <strain evidence="4 5">V22</strain>
    </source>
</reference>
<dbReference type="SUPFAM" id="SSF56300">
    <property type="entry name" value="Metallo-dependent phosphatases"/>
    <property type="match status" value="1"/>
</dbReference>
<dbReference type="EC" id="3.1.4.-" evidence="2"/>
<dbReference type="InterPro" id="IPR024654">
    <property type="entry name" value="Calcineurin-like_PHP_lpxH"/>
</dbReference>
<dbReference type="InterPro" id="IPR029052">
    <property type="entry name" value="Metallo-depent_PP-like"/>
</dbReference>